<dbReference type="Proteomes" id="UP000792457">
    <property type="component" value="Unassembled WGS sequence"/>
</dbReference>
<organism evidence="3 4">
    <name type="scientific">Ladona fulva</name>
    <name type="common">Scarce chaser dragonfly</name>
    <name type="synonym">Libellula fulva</name>
    <dbReference type="NCBI Taxonomy" id="123851"/>
    <lineage>
        <taxon>Eukaryota</taxon>
        <taxon>Metazoa</taxon>
        <taxon>Ecdysozoa</taxon>
        <taxon>Arthropoda</taxon>
        <taxon>Hexapoda</taxon>
        <taxon>Insecta</taxon>
        <taxon>Pterygota</taxon>
        <taxon>Palaeoptera</taxon>
        <taxon>Odonata</taxon>
        <taxon>Epiprocta</taxon>
        <taxon>Anisoptera</taxon>
        <taxon>Libelluloidea</taxon>
        <taxon>Libellulidae</taxon>
        <taxon>Ladona</taxon>
    </lineage>
</organism>
<feature type="region of interest" description="Disordered" evidence="2">
    <location>
        <begin position="324"/>
        <end position="390"/>
    </location>
</feature>
<feature type="compositionally biased region" description="Basic and acidic residues" evidence="2">
    <location>
        <begin position="359"/>
        <end position="375"/>
    </location>
</feature>
<proteinExistence type="predicted"/>
<dbReference type="OrthoDB" id="7475679at2759"/>
<feature type="compositionally biased region" description="Basic and acidic residues" evidence="2">
    <location>
        <begin position="596"/>
        <end position="614"/>
    </location>
</feature>
<dbReference type="EMBL" id="KZ308239">
    <property type="protein sequence ID" value="KAG8225488.1"/>
    <property type="molecule type" value="Genomic_DNA"/>
</dbReference>
<feature type="coiled-coil region" evidence="1">
    <location>
        <begin position="76"/>
        <end position="110"/>
    </location>
</feature>
<reference evidence="3" key="1">
    <citation type="submission" date="2013-04" db="EMBL/GenBank/DDBJ databases">
        <authorList>
            <person name="Qu J."/>
            <person name="Murali S.C."/>
            <person name="Bandaranaike D."/>
            <person name="Bellair M."/>
            <person name="Blankenburg K."/>
            <person name="Chao H."/>
            <person name="Dinh H."/>
            <person name="Doddapaneni H."/>
            <person name="Downs B."/>
            <person name="Dugan-Rocha S."/>
            <person name="Elkadiri S."/>
            <person name="Gnanaolivu R.D."/>
            <person name="Hernandez B."/>
            <person name="Javaid M."/>
            <person name="Jayaseelan J.C."/>
            <person name="Lee S."/>
            <person name="Li M."/>
            <person name="Ming W."/>
            <person name="Munidasa M."/>
            <person name="Muniz J."/>
            <person name="Nguyen L."/>
            <person name="Ongeri F."/>
            <person name="Osuji N."/>
            <person name="Pu L.-L."/>
            <person name="Puazo M."/>
            <person name="Qu C."/>
            <person name="Quiroz J."/>
            <person name="Raj R."/>
            <person name="Weissenberger G."/>
            <person name="Xin Y."/>
            <person name="Zou X."/>
            <person name="Han Y."/>
            <person name="Richards S."/>
            <person name="Worley K."/>
            <person name="Muzny D."/>
            <person name="Gibbs R."/>
        </authorList>
    </citation>
    <scope>NUCLEOTIDE SEQUENCE</scope>
    <source>
        <strain evidence="3">Sampled in the wild</strain>
    </source>
</reference>
<feature type="compositionally biased region" description="Polar residues" evidence="2">
    <location>
        <begin position="212"/>
        <end position="221"/>
    </location>
</feature>
<evidence type="ECO:0000313" key="4">
    <source>
        <dbReference type="Proteomes" id="UP000792457"/>
    </source>
</evidence>
<evidence type="ECO:0000313" key="3">
    <source>
        <dbReference type="EMBL" id="KAG8225488.1"/>
    </source>
</evidence>
<name>A0A8K0JZZ8_LADFU</name>
<evidence type="ECO:0000256" key="2">
    <source>
        <dbReference type="SAM" id="MobiDB-lite"/>
    </source>
</evidence>
<protein>
    <submittedName>
        <fullName evidence="3">Uncharacterized protein</fullName>
    </submittedName>
</protein>
<keyword evidence="4" id="KW-1185">Reference proteome</keyword>
<sequence length="614" mass="67780">MNGDGDSSLDELERHFMASGHVLTSQQHEIGGLQKMCRNLQKDLDKSLGTQKMLKRQLHEMEAESAEMQEFLQAEKSTLADSLRDSEAELRNLRDRLSRQEEECKHLVRISEQRRQENLGLQARLTGVERRGRELLLQQGAAVSGASVALSGLSSRLDGLVEQLVAGYGISEQELEDVIFHNEAYTQSSSVEASPEKKRTNLPAGESCEEGSYQTVSTQVPTHPPRPSRAPHRRSPASPAAGASFVSAVISAIKSAAAPFSYRSTTTTVPQDVSSSSEPSLTPAHEADNSEAGTDLPEDLPEMPPTRLAGSESLQNLSRAIMQRQVTENEEEEDSLPLSPPHTSPLSSSSSPSDATAEDGERRRDKEKDRSKGEGRSTLTPPPTSGADSLVDQVIEVDNLLTKLLKVLRIIQLENDACIEEMQEERSQLSEKARTAEEKKNKTQEQLQGWEQMGTRLRSELSEALLLLRSRTKELEEARLMLTKLQEEVSLPDSRDHLNERDHINELNKKYAVSNKLLTDNWRQALSEVRRQYDAIDNALETLHSVQGVVLQCPPLAKLQQDLEEANFLSATLPVIGLDTDPNANAAVPSGMVSPDRSDPKENGMKEEGLNGRA</sequence>
<comment type="caution">
    <text evidence="3">The sequence shown here is derived from an EMBL/GenBank/DDBJ whole genome shotgun (WGS) entry which is preliminary data.</text>
</comment>
<feature type="compositionally biased region" description="Low complexity" evidence="2">
    <location>
        <begin position="344"/>
        <end position="353"/>
    </location>
</feature>
<feature type="coiled-coil region" evidence="1">
    <location>
        <begin position="419"/>
        <end position="488"/>
    </location>
</feature>
<reference evidence="3" key="2">
    <citation type="submission" date="2017-10" db="EMBL/GenBank/DDBJ databases">
        <title>Ladona fulva Genome sequencing and assembly.</title>
        <authorList>
            <person name="Murali S."/>
            <person name="Richards S."/>
            <person name="Bandaranaike D."/>
            <person name="Bellair M."/>
            <person name="Blankenburg K."/>
            <person name="Chao H."/>
            <person name="Dinh H."/>
            <person name="Doddapaneni H."/>
            <person name="Dugan-Rocha S."/>
            <person name="Elkadiri S."/>
            <person name="Gnanaolivu R."/>
            <person name="Hernandez B."/>
            <person name="Skinner E."/>
            <person name="Javaid M."/>
            <person name="Lee S."/>
            <person name="Li M."/>
            <person name="Ming W."/>
            <person name="Munidasa M."/>
            <person name="Muniz J."/>
            <person name="Nguyen L."/>
            <person name="Hughes D."/>
            <person name="Osuji N."/>
            <person name="Pu L.-L."/>
            <person name="Puazo M."/>
            <person name="Qu C."/>
            <person name="Quiroz J."/>
            <person name="Raj R."/>
            <person name="Weissenberger G."/>
            <person name="Xin Y."/>
            <person name="Zou X."/>
            <person name="Han Y."/>
            <person name="Worley K."/>
            <person name="Muzny D."/>
            <person name="Gibbs R."/>
        </authorList>
    </citation>
    <scope>NUCLEOTIDE SEQUENCE</scope>
    <source>
        <strain evidence="3">Sampled in the wild</strain>
    </source>
</reference>
<gene>
    <name evidence="3" type="ORF">J437_LFUL009481</name>
</gene>
<feature type="region of interest" description="Disordered" evidence="2">
    <location>
        <begin position="263"/>
        <end position="312"/>
    </location>
</feature>
<dbReference type="PANTHER" id="PTHR45615:SF80">
    <property type="entry name" value="GRIP DOMAIN-CONTAINING PROTEIN"/>
    <property type="match status" value="1"/>
</dbReference>
<feature type="region of interest" description="Disordered" evidence="2">
    <location>
        <begin position="582"/>
        <end position="614"/>
    </location>
</feature>
<accession>A0A8K0JZZ8</accession>
<feature type="compositionally biased region" description="Polar residues" evidence="2">
    <location>
        <begin position="263"/>
        <end position="280"/>
    </location>
</feature>
<dbReference type="PANTHER" id="PTHR45615">
    <property type="entry name" value="MYOSIN HEAVY CHAIN, NON-MUSCLE"/>
    <property type="match status" value="1"/>
</dbReference>
<dbReference type="AlphaFoldDB" id="A0A8K0JZZ8"/>
<feature type="region of interest" description="Disordered" evidence="2">
    <location>
        <begin position="186"/>
        <end position="239"/>
    </location>
</feature>
<dbReference type="Gene3D" id="1.10.287.1490">
    <property type="match status" value="1"/>
</dbReference>
<keyword evidence="1" id="KW-0175">Coiled coil</keyword>
<evidence type="ECO:0000256" key="1">
    <source>
        <dbReference type="SAM" id="Coils"/>
    </source>
</evidence>